<name>A0AB94IPI5_9BACI</name>
<accession>A0AB94IPI5</accession>
<reference evidence="2 3" key="1">
    <citation type="journal article" date="2014" name="Environ. Microbiol.">
        <title>The nitrate-ammonifying and nosZ-carrying bacterium Bacillus vireti is a potent source and sink for nitric and nitrous oxide under high nitrate conditions.</title>
        <authorList>
            <person name="Mania D."/>
            <person name="Heylen K."/>
            <person name="van Spanning R.J."/>
            <person name="Frostegard A."/>
        </authorList>
    </citation>
    <scope>NUCLEOTIDE SEQUENCE [LARGE SCALE GENOMIC DNA]</scope>
    <source>
        <strain evidence="2 3">LMG 21834</strain>
    </source>
</reference>
<keyword evidence="3" id="KW-1185">Reference proteome</keyword>
<gene>
    <name evidence="2" type="ORF">BAVI_10732</name>
</gene>
<keyword evidence="1" id="KW-0472">Membrane</keyword>
<evidence type="ECO:0000256" key="1">
    <source>
        <dbReference type="SAM" id="Phobius"/>
    </source>
</evidence>
<evidence type="ECO:0000313" key="2">
    <source>
        <dbReference type="EMBL" id="ETI68848.1"/>
    </source>
</evidence>
<comment type="caution">
    <text evidence="2">The sequence shown here is derived from an EMBL/GenBank/DDBJ whole genome shotgun (WGS) entry which is preliminary data.</text>
</comment>
<dbReference type="EMBL" id="ALAN01000060">
    <property type="protein sequence ID" value="ETI68848.1"/>
    <property type="molecule type" value="Genomic_DNA"/>
</dbReference>
<organism evidence="2 3">
    <name type="scientific">Neobacillus vireti LMG 21834</name>
    <dbReference type="NCBI Taxonomy" id="1131730"/>
    <lineage>
        <taxon>Bacteria</taxon>
        <taxon>Bacillati</taxon>
        <taxon>Bacillota</taxon>
        <taxon>Bacilli</taxon>
        <taxon>Bacillales</taxon>
        <taxon>Bacillaceae</taxon>
        <taxon>Neobacillus</taxon>
    </lineage>
</organism>
<feature type="transmembrane region" description="Helical" evidence="1">
    <location>
        <begin position="12"/>
        <end position="32"/>
    </location>
</feature>
<dbReference type="AlphaFoldDB" id="A0AB94IPI5"/>
<keyword evidence="1" id="KW-1133">Transmembrane helix</keyword>
<protein>
    <submittedName>
        <fullName evidence="2">Multidrug resistance protein B</fullName>
    </submittedName>
</protein>
<evidence type="ECO:0000313" key="3">
    <source>
        <dbReference type="Proteomes" id="UP000018877"/>
    </source>
</evidence>
<sequence>MNSTSQERKPPYIMLAILFVGAFVSFLNNSLLNVALPWLI</sequence>
<keyword evidence="1" id="KW-0812">Transmembrane</keyword>
<dbReference type="Proteomes" id="UP000018877">
    <property type="component" value="Unassembled WGS sequence"/>
</dbReference>
<proteinExistence type="predicted"/>